<evidence type="ECO:0000313" key="2">
    <source>
        <dbReference type="EMBL" id="TDS65058.1"/>
    </source>
</evidence>
<dbReference type="InterPro" id="IPR036761">
    <property type="entry name" value="TTHA0802/YceI-like_sf"/>
</dbReference>
<dbReference type="Gene3D" id="2.40.128.110">
    <property type="entry name" value="Lipid/polyisoprenoid-binding, YceI-like"/>
    <property type="match status" value="1"/>
</dbReference>
<dbReference type="Proteomes" id="UP000295215">
    <property type="component" value="Unassembled WGS sequence"/>
</dbReference>
<proteinExistence type="predicted"/>
<dbReference type="SUPFAM" id="SSF101874">
    <property type="entry name" value="YceI-like"/>
    <property type="match status" value="1"/>
</dbReference>
<dbReference type="InterPro" id="IPR007372">
    <property type="entry name" value="Lipid/polyisoprenoid-bd_YceI"/>
</dbReference>
<dbReference type="EMBL" id="SOAG01000003">
    <property type="protein sequence ID" value="TDS65058.1"/>
    <property type="molecule type" value="Genomic_DNA"/>
</dbReference>
<evidence type="ECO:0000313" key="3">
    <source>
        <dbReference type="Proteomes" id="UP000295215"/>
    </source>
</evidence>
<dbReference type="Pfam" id="PF04264">
    <property type="entry name" value="YceI"/>
    <property type="match status" value="1"/>
</dbReference>
<keyword evidence="3" id="KW-1185">Reference proteome</keyword>
<accession>A0A4R7F9N4</accession>
<feature type="domain" description="Lipid/polyisoprenoid-binding YceI-like" evidence="1">
    <location>
        <begin position="62"/>
        <end position="170"/>
    </location>
</feature>
<name>A0A4R7F9N4_9FLAO</name>
<organism evidence="2 3">
    <name type="scientific">Myroides indicus</name>
    <dbReference type="NCBI Taxonomy" id="1323422"/>
    <lineage>
        <taxon>Bacteria</taxon>
        <taxon>Pseudomonadati</taxon>
        <taxon>Bacteroidota</taxon>
        <taxon>Flavobacteriia</taxon>
        <taxon>Flavobacteriales</taxon>
        <taxon>Flavobacteriaceae</taxon>
        <taxon>Myroides</taxon>
    </lineage>
</organism>
<dbReference type="RefSeq" id="WP_133711666.1">
    <property type="nucleotide sequence ID" value="NZ_SOAG01000003.1"/>
</dbReference>
<reference evidence="2 3" key="1">
    <citation type="submission" date="2019-03" db="EMBL/GenBank/DDBJ databases">
        <title>Genomic Encyclopedia of Archaeal and Bacterial Type Strains, Phase II (KMG-II): from individual species to whole genera.</title>
        <authorList>
            <person name="Goeker M."/>
        </authorList>
    </citation>
    <scope>NUCLEOTIDE SEQUENCE [LARGE SCALE GENOMIC DNA]</scope>
    <source>
        <strain evidence="2 3">DSM 28213</strain>
    </source>
</reference>
<comment type="caution">
    <text evidence="2">The sequence shown here is derived from an EMBL/GenBank/DDBJ whole genome shotgun (WGS) entry which is preliminary data.</text>
</comment>
<gene>
    <name evidence="2" type="ORF">C8P70_10378</name>
</gene>
<evidence type="ECO:0000259" key="1">
    <source>
        <dbReference type="Pfam" id="PF04264"/>
    </source>
</evidence>
<dbReference type="OrthoDB" id="5292899at2"/>
<dbReference type="PROSITE" id="PS51257">
    <property type="entry name" value="PROKAR_LIPOPROTEIN"/>
    <property type="match status" value="1"/>
</dbReference>
<sequence>MKKIFLTFSLVGLLAVSCGQKKEENKDVKNAETTEQTTEAPQQKELSYSLEWTAFKTPAKVGVKGSFDDIKLLDVNKDASSLAESLTNAKFIVVTSSVNSKDPERDGKLKAEFFANMVGNINGSFGTFKDGVVKINLTMNGITKEKEFKYTATDSSVKINGSIDVLADFTADKAFNSLHEACKALHEGKTWSDVEIAVEIKK</sequence>
<protein>
    <submittedName>
        <fullName evidence="2">YceI-like domain-containing protein</fullName>
    </submittedName>
</protein>
<dbReference type="AlphaFoldDB" id="A0A4R7F9N4"/>